<evidence type="ECO:0000256" key="1">
    <source>
        <dbReference type="SAM" id="MobiDB-lite"/>
    </source>
</evidence>
<feature type="domain" description="Serine aminopeptidase S33" evidence="2">
    <location>
        <begin position="30"/>
        <end position="126"/>
    </location>
</feature>
<dbReference type="eggNOG" id="KOG4667">
    <property type="taxonomic scope" value="Eukaryota"/>
</dbReference>
<dbReference type="Gene3D" id="3.40.50.1820">
    <property type="entry name" value="alpha/beta hydrolase"/>
    <property type="match status" value="1"/>
</dbReference>
<dbReference type="KEGG" id="vcn:VOLCADRAFT_74811"/>
<evidence type="ECO:0000313" key="4">
    <source>
        <dbReference type="Proteomes" id="UP000001058"/>
    </source>
</evidence>
<name>D8TWV2_VOLCA</name>
<dbReference type="AlphaFoldDB" id="D8TWV2"/>
<dbReference type="OrthoDB" id="9988524at2759"/>
<organism evidence="4">
    <name type="scientific">Volvox carteri f. nagariensis</name>
    <dbReference type="NCBI Taxonomy" id="3068"/>
    <lineage>
        <taxon>Eukaryota</taxon>
        <taxon>Viridiplantae</taxon>
        <taxon>Chlorophyta</taxon>
        <taxon>core chlorophytes</taxon>
        <taxon>Chlorophyceae</taxon>
        <taxon>CS clade</taxon>
        <taxon>Chlamydomonadales</taxon>
        <taxon>Volvocaceae</taxon>
        <taxon>Volvox</taxon>
    </lineage>
</organism>
<dbReference type="InterPro" id="IPR029058">
    <property type="entry name" value="AB_hydrolase_fold"/>
</dbReference>
<dbReference type="PANTHER" id="PTHR42886">
    <property type="entry name" value="RE40534P-RELATED"/>
    <property type="match status" value="1"/>
</dbReference>
<dbReference type="FunCoup" id="D8TWV2">
    <property type="interactions" value="439"/>
</dbReference>
<dbReference type="Proteomes" id="UP000001058">
    <property type="component" value="Unassembled WGS sequence"/>
</dbReference>
<dbReference type="EMBL" id="GL378341">
    <property type="protein sequence ID" value="EFJ48216.1"/>
    <property type="molecule type" value="Genomic_DNA"/>
</dbReference>
<evidence type="ECO:0000313" key="3">
    <source>
        <dbReference type="EMBL" id="EFJ48216.1"/>
    </source>
</evidence>
<dbReference type="SUPFAM" id="SSF53474">
    <property type="entry name" value="alpha/beta-Hydrolases"/>
    <property type="match status" value="1"/>
</dbReference>
<keyword evidence="4" id="KW-1185">Reference proteome</keyword>
<accession>D8TWV2</accession>
<dbReference type="InterPro" id="IPR022742">
    <property type="entry name" value="Hydrolase_4"/>
</dbReference>
<evidence type="ECO:0000259" key="2">
    <source>
        <dbReference type="Pfam" id="PF12146"/>
    </source>
</evidence>
<proteinExistence type="predicted"/>
<dbReference type="PANTHER" id="PTHR42886:SF53">
    <property type="entry name" value="ALPHA_BETA-HYDROLASES SUPERFAMILY PROTEIN"/>
    <property type="match status" value="1"/>
</dbReference>
<dbReference type="GeneID" id="9618324"/>
<reference evidence="3 4" key="1">
    <citation type="journal article" date="2010" name="Science">
        <title>Genomic analysis of organismal complexity in the multicellular green alga Volvox carteri.</title>
        <authorList>
            <person name="Prochnik S.E."/>
            <person name="Umen J."/>
            <person name="Nedelcu A.M."/>
            <person name="Hallmann A."/>
            <person name="Miller S.M."/>
            <person name="Nishii I."/>
            <person name="Ferris P."/>
            <person name="Kuo A."/>
            <person name="Mitros T."/>
            <person name="Fritz-Laylin L.K."/>
            <person name="Hellsten U."/>
            <person name="Chapman J."/>
            <person name="Simakov O."/>
            <person name="Rensing S.A."/>
            <person name="Terry A."/>
            <person name="Pangilinan J."/>
            <person name="Kapitonov V."/>
            <person name="Jurka J."/>
            <person name="Salamov A."/>
            <person name="Shapiro H."/>
            <person name="Schmutz J."/>
            <person name="Grimwood J."/>
            <person name="Lindquist E."/>
            <person name="Lucas S."/>
            <person name="Grigoriev I.V."/>
            <person name="Schmitt R."/>
            <person name="Kirk D."/>
            <person name="Rokhsar D.S."/>
        </authorList>
    </citation>
    <scope>NUCLEOTIDE SEQUENCE [LARGE SCALE GENOMIC DNA]</scope>
    <source>
        <strain evidence="4">f. Nagariensis / Eve</strain>
    </source>
</reference>
<dbReference type="Pfam" id="PF12146">
    <property type="entry name" value="Hydrolase_4"/>
    <property type="match status" value="1"/>
</dbReference>
<feature type="region of interest" description="Disordered" evidence="1">
    <location>
        <begin position="263"/>
        <end position="283"/>
    </location>
</feature>
<sequence>MSEGSQTQTLSFGNFHSERLAAKFMDVGSDGVVILCHGYASTKDGFLFPRLAEELAARGLSSLRFDFAGNGESEGTFSFGNYFREVEDLRAAVQFVRDILQKSVHAIIGHSKGGNVVLLYASRYGDVPYVVNVAGRGVMSRGIKERFGADIMDRLAEVGAVEQEVRQDGGRRIIKYLLTKQRMQLDMLSEAAKISRGSQVLTIHGSSDTVVPVDDARRLAGVMQQCRHTLVVVDGADHNFRPPMAAARLIELVLEYLAGPESAETRAPEATGKAAAEGSELPC</sequence>
<dbReference type="STRING" id="3068.D8TWV2"/>
<dbReference type="RefSeq" id="XP_002950901.1">
    <property type="nucleotide sequence ID" value="XM_002950855.1"/>
</dbReference>
<dbReference type="InParanoid" id="D8TWV2"/>
<gene>
    <name evidence="3" type="ORF">VOLCADRAFT_74811</name>
</gene>
<protein>
    <recommendedName>
        <fullName evidence="2">Serine aminopeptidase S33 domain-containing protein</fullName>
    </recommendedName>
</protein>